<organism evidence="1 2">
    <name type="scientific">Populus deltoides</name>
    <name type="common">Eastern poplar</name>
    <name type="synonym">Eastern cottonwood</name>
    <dbReference type="NCBI Taxonomy" id="3696"/>
    <lineage>
        <taxon>Eukaryota</taxon>
        <taxon>Viridiplantae</taxon>
        <taxon>Streptophyta</taxon>
        <taxon>Embryophyta</taxon>
        <taxon>Tracheophyta</taxon>
        <taxon>Spermatophyta</taxon>
        <taxon>Magnoliopsida</taxon>
        <taxon>eudicotyledons</taxon>
        <taxon>Gunneridae</taxon>
        <taxon>Pentapetalae</taxon>
        <taxon>rosids</taxon>
        <taxon>fabids</taxon>
        <taxon>Malpighiales</taxon>
        <taxon>Salicaceae</taxon>
        <taxon>Saliceae</taxon>
        <taxon>Populus</taxon>
    </lineage>
</organism>
<accession>A0A8T2Y8X9</accession>
<dbReference type="Proteomes" id="UP000807159">
    <property type="component" value="Chromosome 8"/>
</dbReference>
<keyword evidence="2" id="KW-1185">Reference proteome</keyword>
<reference evidence="1" key="1">
    <citation type="journal article" date="2021" name="J. Hered.">
        <title>Genome Assembly of Salicaceae Populus deltoides (Eastern Cottonwood) I-69 Based on Nanopore Sequencing and Hi-C Technologies.</title>
        <authorList>
            <person name="Bai S."/>
            <person name="Wu H."/>
            <person name="Zhang J."/>
            <person name="Pan Z."/>
            <person name="Zhao W."/>
            <person name="Li Z."/>
            <person name="Tong C."/>
        </authorList>
    </citation>
    <scope>NUCLEOTIDE SEQUENCE</scope>
    <source>
        <tissue evidence="1">Leaf</tissue>
    </source>
</reference>
<protein>
    <submittedName>
        <fullName evidence="1">Uncharacterized protein</fullName>
    </submittedName>
</protein>
<dbReference type="EMBL" id="JACEGQ020000008">
    <property type="protein sequence ID" value="KAH8501519.1"/>
    <property type="molecule type" value="Genomic_DNA"/>
</dbReference>
<evidence type="ECO:0000313" key="2">
    <source>
        <dbReference type="Proteomes" id="UP000807159"/>
    </source>
</evidence>
<comment type="caution">
    <text evidence="1">The sequence shown here is derived from an EMBL/GenBank/DDBJ whole genome shotgun (WGS) entry which is preliminary data.</text>
</comment>
<name>A0A8T2Y8X9_POPDE</name>
<proteinExistence type="predicted"/>
<sequence length="142" mass="16025">MQLPFPGVITCVSSNVSLEQWFFSHFQLLEEDINLVRMAVTVWSIWIPRSDRLWNNGSMPSHIASSQDRPGFSQHLDWCSDQINHTFTCWATTGAFEPRMVEALALTGVLEKLHTLGFNNIIIESDAKALVDGICLYKISSP</sequence>
<evidence type="ECO:0000313" key="1">
    <source>
        <dbReference type="EMBL" id="KAH8501519.1"/>
    </source>
</evidence>
<dbReference type="AlphaFoldDB" id="A0A8T2Y8X9"/>
<gene>
    <name evidence="1" type="ORF">H0E87_016346</name>
</gene>